<keyword evidence="1" id="KW-0472">Membrane</keyword>
<protein>
    <submittedName>
        <fullName evidence="2">Uncharacterized protein</fullName>
    </submittedName>
</protein>
<keyword evidence="3" id="KW-1185">Reference proteome</keyword>
<feature type="transmembrane region" description="Helical" evidence="1">
    <location>
        <begin position="12"/>
        <end position="29"/>
    </location>
</feature>
<keyword evidence="1" id="KW-0812">Transmembrane</keyword>
<organism evidence="2 3">
    <name type="scientific">Collybiopsis luxurians FD-317 M1</name>
    <dbReference type="NCBI Taxonomy" id="944289"/>
    <lineage>
        <taxon>Eukaryota</taxon>
        <taxon>Fungi</taxon>
        <taxon>Dikarya</taxon>
        <taxon>Basidiomycota</taxon>
        <taxon>Agaricomycotina</taxon>
        <taxon>Agaricomycetes</taxon>
        <taxon>Agaricomycetidae</taxon>
        <taxon>Agaricales</taxon>
        <taxon>Marasmiineae</taxon>
        <taxon>Omphalotaceae</taxon>
        <taxon>Collybiopsis</taxon>
        <taxon>Collybiopsis luxurians</taxon>
    </lineage>
</organism>
<dbReference type="AlphaFoldDB" id="A0A0D0BLA1"/>
<evidence type="ECO:0000313" key="2">
    <source>
        <dbReference type="EMBL" id="KIK55496.1"/>
    </source>
</evidence>
<reference evidence="2 3" key="1">
    <citation type="submission" date="2014-04" db="EMBL/GenBank/DDBJ databases">
        <title>Evolutionary Origins and Diversification of the Mycorrhizal Mutualists.</title>
        <authorList>
            <consortium name="DOE Joint Genome Institute"/>
            <consortium name="Mycorrhizal Genomics Consortium"/>
            <person name="Kohler A."/>
            <person name="Kuo A."/>
            <person name="Nagy L.G."/>
            <person name="Floudas D."/>
            <person name="Copeland A."/>
            <person name="Barry K.W."/>
            <person name="Cichocki N."/>
            <person name="Veneault-Fourrey C."/>
            <person name="LaButti K."/>
            <person name="Lindquist E.A."/>
            <person name="Lipzen A."/>
            <person name="Lundell T."/>
            <person name="Morin E."/>
            <person name="Murat C."/>
            <person name="Riley R."/>
            <person name="Ohm R."/>
            <person name="Sun H."/>
            <person name="Tunlid A."/>
            <person name="Henrissat B."/>
            <person name="Grigoriev I.V."/>
            <person name="Hibbett D.S."/>
            <person name="Martin F."/>
        </authorList>
    </citation>
    <scope>NUCLEOTIDE SEQUENCE [LARGE SCALE GENOMIC DNA]</scope>
    <source>
        <strain evidence="2 3">FD-317 M1</strain>
    </source>
</reference>
<proteinExistence type="predicted"/>
<dbReference type="EMBL" id="KN834805">
    <property type="protein sequence ID" value="KIK55496.1"/>
    <property type="molecule type" value="Genomic_DNA"/>
</dbReference>
<gene>
    <name evidence="2" type="ORF">GYMLUDRAFT_836362</name>
</gene>
<keyword evidence="1" id="KW-1133">Transmembrane helix</keyword>
<evidence type="ECO:0000256" key="1">
    <source>
        <dbReference type="SAM" id="Phobius"/>
    </source>
</evidence>
<sequence>MYHSQVQHLETCFWRAYAVVLLHVLFLPEPFNQSIFFYALQSFLCVVIPFTHPFYPLTCLIQWSCPDSQSHHI</sequence>
<dbReference type="HOGENOM" id="CLU_2705057_0_0_1"/>
<evidence type="ECO:0000313" key="3">
    <source>
        <dbReference type="Proteomes" id="UP000053593"/>
    </source>
</evidence>
<dbReference type="Proteomes" id="UP000053593">
    <property type="component" value="Unassembled WGS sequence"/>
</dbReference>
<accession>A0A0D0BLA1</accession>
<name>A0A0D0BLA1_9AGAR</name>
<feature type="transmembrane region" description="Helical" evidence="1">
    <location>
        <begin position="35"/>
        <end position="55"/>
    </location>
</feature>